<accession>M1Q5X2</accession>
<name>M1Q5X2_METMZ</name>
<evidence type="ECO:0000313" key="1">
    <source>
        <dbReference type="EMBL" id="AGF95533.1"/>
    </source>
</evidence>
<evidence type="ECO:0000313" key="2">
    <source>
        <dbReference type="Proteomes" id="UP000011718"/>
    </source>
</evidence>
<dbReference type="HOGENOM" id="CLU_3338432_0_0_2"/>
<dbReference type="EMBL" id="CP004144">
    <property type="protein sequence ID" value="AGF95533.1"/>
    <property type="molecule type" value="Genomic_DNA"/>
</dbReference>
<dbReference type="Proteomes" id="UP000011718">
    <property type="component" value="Chromosome"/>
</dbReference>
<dbReference type="AlphaFoldDB" id="M1Q5X2"/>
<gene>
    <name evidence="1" type="ORF">MmTuc01_0076</name>
</gene>
<protein>
    <submittedName>
        <fullName evidence="1">Uncharacterized protein</fullName>
    </submittedName>
</protein>
<sequence length="37" mass="4317">METKGKVQRSPKVLWTFSLFTPELSDFSSRGRRPFIS</sequence>
<reference evidence="1 2" key="1">
    <citation type="journal article" date="2013" name="Genome Announc.">
        <title>Complete Genome of a Methanosarcina mazei Strain Isolated from Sediment Samples from an Amazonian Flooded Area.</title>
        <authorList>
            <person name="Assis das Gracas D."/>
            <person name="Thiago Juca Ramos R."/>
            <person name="Vieira Araujo A.C."/>
            <person name="Zahlouth R."/>
            <person name="Ribeiro Carneiro A."/>
            <person name="Souza Lopes T."/>
            <person name="Azevedo Barauna R."/>
            <person name="Azevedo V."/>
            <person name="Cruz Schneider M.P."/>
            <person name="Pellizari V.H."/>
            <person name="Silva A."/>
        </authorList>
    </citation>
    <scope>NUCLEOTIDE SEQUENCE [LARGE SCALE GENOMIC DNA]</scope>
    <source>
        <strain evidence="1 2">Tuc01</strain>
    </source>
</reference>
<proteinExistence type="predicted"/>
<dbReference type="KEGG" id="mmaz:MmTuc01_0076"/>
<dbReference type="BioCyc" id="MMAZ1236903:G139K-73-MONOMER"/>
<organism evidence="1 2">
    <name type="scientific">Methanosarcina mazei Tuc01</name>
    <dbReference type="NCBI Taxonomy" id="1236903"/>
    <lineage>
        <taxon>Archaea</taxon>
        <taxon>Methanobacteriati</taxon>
        <taxon>Methanobacteriota</taxon>
        <taxon>Stenosarchaea group</taxon>
        <taxon>Methanomicrobia</taxon>
        <taxon>Methanosarcinales</taxon>
        <taxon>Methanosarcinaceae</taxon>
        <taxon>Methanosarcina</taxon>
    </lineage>
</organism>